<feature type="transmembrane region" description="Helical" evidence="5">
    <location>
        <begin position="6"/>
        <end position="31"/>
    </location>
</feature>
<dbReference type="PANTHER" id="PTHR43701:SF2">
    <property type="entry name" value="MEMBRANE TRANSPORTER PROTEIN YJNA-RELATED"/>
    <property type="match status" value="1"/>
</dbReference>
<feature type="non-terminal residue" evidence="6">
    <location>
        <position position="193"/>
    </location>
</feature>
<feature type="transmembrane region" description="Helical" evidence="5">
    <location>
        <begin position="82"/>
        <end position="100"/>
    </location>
</feature>
<feature type="transmembrane region" description="Helical" evidence="5">
    <location>
        <begin position="146"/>
        <end position="173"/>
    </location>
</feature>
<evidence type="ECO:0000256" key="2">
    <source>
        <dbReference type="ARBA" id="ARBA00022692"/>
    </source>
</evidence>
<comment type="subcellular location">
    <subcellularLocation>
        <location evidence="1">Membrane</location>
        <topology evidence="1">Multi-pass membrane protein</topology>
    </subcellularLocation>
</comment>
<sequence length="193" mass="19831">MTIAHIITLLVTGIAAGFAGGLLGLGGGFIMNPVQYMIFTSMGIPTDIAIKLAFGTNLLVVLPTAASGAWRHNKKGAVRWKAAIIMGSCGLIAAFGGATLATHLPGVALKTAFGAVILAGGIRMLTAKPAKIEEEPRDNPWLWAAWAIPIGIITGIIGIGGGVVAVPVMVLALKFKMHNAVATSLAMMLFTST</sequence>
<evidence type="ECO:0000313" key="6">
    <source>
        <dbReference type="EMBL" id="GAG47391.1"/>
    </source>
</evidence>
<dbReference type="InterPro" id="IPR051598">
    <property type="entry name" value="TSUP/Inactive_protease-like"/>
</dbReference>
<evidence type="ECO:0000256" key="3">
    <source>
        <dbReference type="ARBA" id="ARBA00022989"/>
    </source>
</evidence>
<evidence type="ECO:0000256" key="1">
    <source>
        <dbReference type="ARBA" id="ARBA00004141"/>
    </source>
</evidence>
<protein>
    <recommendedName>
        <fullName evidence="7">Membrane transporter protein</fullName>
    </recommendedName>
</protein>
<dbReference type="GO" id="GO:0016020">
    <property type="term" value="C:membrane"/>
    <property type="evidence" value="ECO:0007669"/>
    <property type="project" value="UniProtKB-SubCell"/>
</dbReference>
<dbReference type="PANTHER" id="PTHR43701">
    <property type="entry name" value="MEMBRANE TRANSPORTER PROTEIN MJ0441-RELATED"/>
    <property type="match status" value="1"/>
</dbReference>
<keyword evidence="3 5" id="KW-1133">Transmembrane helix</keyword>
<accession>X0ZGD5</accession>
<organism evidence="6">
    <name type="scientific">marine sediment metagenome</name>
    <dbReference type="NCBI Taxonomy" id="412755"/>
    <lineage>
        <taxon>unclassified sequences</taxon>
        <taxon>metagenomes</taxon>
        <taxon>ecological metagenomes</taxon>
    </lineage>
</organism>
<gene>
    <name evidence="6" type="ORF">S01H1_78667</name>
</gene>
<dbReference type="Pfam" id="PF01925">
    <property type="entry name" value="TauE"/>
    <property type="match status" value="1"/>
</dbReference>
<reference evidence="6" key="1">
    <citation type="journal article" date="2014" name="Front. Microbiol.">
        <title>High frequency of phylogenetically diverse reductive dehalogenase-homologous genes in deep subseafloor sedimentary metagenomes.</title>
        <authorList>
            <person name="Kawai M."/>
            <person name="Futagami T."/>
            <person name="Toyoda A."/>
            <person name="Takaki Y."/>
            <person name="Nishi S."/>
            <person name="Hori S."/>
            <person name="Arai W."/>
            <person name="Tsubouchi T."/>
            <person name="Morono Y."/>
            <person name="Uchiyama I."/>
            <person name="Ito T."/>
            <person name="Fujiyama A."/>
            <person name="Inagaki F."/>
            <person name="Takami H."/>
        </authorList>
    </citation>
    <scope>NUCLEOTIDE SEQUENCE</scope>
    <source>
        <strain evidence="6">Expedition CK06-06</strain>
    </source>
</reference>
<comment type="caution">
    <text evidence="6">The sequence shown here is derived from an EMBL/GenBank/DDBJ whole genome shotgun (WGS) entry which is preliminary data.</text>
</comment>
<keyword evidence="4 5" id="KW-0472">Membrane</keyword>
<dbReference type="EMBL" id="BARS01052960">
    <property type="protein sequence ID" value="GAG47391.1"/>
    <property type="molecule type" value="Genomic_DNA"/>
</dbReference>
<dbReference type="AlphaFoldDB" id="X0ZGD5"/>
<dbReference type="InterPro" id="IPR002781">
    <property type="entry name" value="TM_pro_TauE-like"/>
</dbReference>
<evidence type="ECO:0008006" key="7">
    <source>
        <dbReference type="Google" id="ProtNLM"/>
    </source>
</evidence>
<name>X0ZGD5_9ZZZZ</name>
<keyword evidence="2 5" id="KW-0812">Transmembrane</keyword>
<evidence type="ECO:0000256" key="4">
    <source>
        <dbReference type="ARBA" id="ARBA00023136"/>
    </source>
</evidence>
<evidence type="ECO:0000256" key="5">
    <source>
        <dbReference type="SAM" id="Phobius"/>
    </source>
</evidence>
<proteinExistence type="predicted"/>